<name>A0A2P2L537_RHIMU</name>
<dbReference type="EMBL" id="GGEC01032598">
    <property type="protein sequence ID" value="MBX13082.1"/>
    <property type="molecule type" value="Transcribed_RNA"/>
</dbReference>
<reference evidence="2" key="1">
    <citation type="submission" date="2018-02" db="EMBL/GenBank/DDBJ databases">
        <title>Rhizophora mucronata_Transcriptome.</title>
        <authorList>
            <person name="Meera S.P."/>
            <person name="Sreeshan A."/>
            <person name="Augustine A."/>
        </authorList>
    </citation>
    <scope>NUCLEOTIDE SEQUENCE</scope>
    <source>
        <tissue evidence="2">Leaf</tissue>
    </source>
</reference>
<evidence type="ECO:0000256" key="1">
    <source>
        <dbReference type="SAM" id="Phobius"/>
    </source>
</evidence>
<proteinExistence type="predicted"/>
<keyword evidence="1" id="KW-1133">Transmembrane helix</keyword>
<sequence>MLPFRQQLTRCGVLFLKQLVVPFISMPSTFCITVDVLVNLVLLCFMHLSLHTPKRQL</sequence>
<evidence type="ECO:0000313" key="2">
    <source>
        <dbReference type="EMBL" id="MBX13082.1"/>
    </source>
</evidence>
<dbReference type="AlphaFoldDB" id="A0A2P2L537"/>
<keyword evidence="1" id="KW-0812">Transmembrane</keyword>
<feature type="transmembrane region" description="Helical" evidence="1">
    <location>
        <begin position="20"/>
        <end position="45"/>
    </location>
</feature>
<accession>A0A2P2L537</accession>
<organism evidence="2">
    <name type="scientific">Rhizophora mucronata</name>
    <name type="common">Asiatic mangrove</name>
    <dbReference type="NCBI Taxonomy" id="61149"/>
    <lineage>
        <taxon>Eukaryota</taxon>
        <taxon>Viridiplantae</taxon>
        <taxon>Streptophyta</taxon>
        <taxon>Embryophyta</taxon>
        <taxon>Tracheophyta</taxon>
        <taxon>Spermatophyta</taxon>
        <taxon>Magnoliopsida</taxon>
        <taxon>eudicotyledons</taxon>
        <taxon>Gunneridae</taxon>
        <taxon>Pentapetalae</taxon>
        <taxon>rosids</taxon>
        <taxon>fabids</taxon>
        <taxon>Malpighiales</taxon>
        <taxon>Rhizophoraceae</taxon>
        <taxon>Rhizophora</taxon>
    </lineage>
</organism>
<keyword evidence="1" id="KW-0472">Membrane</keyword>
<protein>
    <submittedName>
        <fullName evidence="2">Uncharacterized protein</fullName>
    </submittedName>
</protein>